<dbReference type="EMBL" id="JBGBPQ010000012">
    <property type="protein sequence ID" value="KAL1514689.1"/>
    <property type="molecule type" value="Genomic_DNA"/>
</dbReference>
<accession>A0AB34J7Y5</accession>
<name>A0AB34J7Y5_PRYPA</name>
<feature type="region of interest" description="Disordered" evidence="1">
    <location>
        <begin position="1"/>
        <end position="22"/>
    </location>
</feature>
<keyword evidence="3" id="KW-1185">Reference proteome</keyword>
<dbReference type="Proteomes" id="UP001515480">
    <property type="component" value="Unassembled WGS sequence"/>
</dbReference>
<organism evidence="2 3">
    <name type="scientific">Prymnesium parvum</name>
    <name type="common">Toxic golden alga</name>
    <dbReference type="NCBI Taxonomy" id="97485"/>
    <lineage>
        <taxon>Eukaryota</taxon>
        <taxon>Haptista</taxon>
        <taxon>Haptophyta</taxon>
        <taxon>Prymnesiophyceae</taxon>
        <taxon>Prymnesiales</taxon>
        <taxon>Prymnesiaceae</taxon>
        <taxon>Prymnesium</taxon>
    </lineage>
</organism>
<sequence length="101" mass="10791">MGRGSTRKKPVQRSLEQAGSLPLLKKPNEVIGKEFTVPGSYWGAAATRGEAKQEYICIISDFSLLHTFSPTDRGAAMKIVEAGVTGKLSNPNTKTGPSQIS</sequence>
<feature type="compositionally biased region" description="Basic residues" evidence="1">
    <location>
        <begin position="1"/>
        <end position="11"/>
    </location>
</feature>
<comment type="caution">
    <text evidence="2">The sequence shown here is derived from an EMBL/GenBank/DDBJ whole genome shotgun (WGS) entry which is preliminary data.</text>
</comment>
<evidence type="ECO:0000313" key="3">
    <source>
        <dbReference type="Proteomes" id="UP001515480"/>
    </source>
</evidence>
<gene>
    <name evidence="2" type="ORF">AB1Y20_003777</name>
</gene>
<proteinExistence type="predicted"/>
<evidence type="ECO:0000313" key="2">
    <source>
        <dbReference type="EMBL" id="KAL1514689.1"/>
    </source>
</evidence>
<evidence type="ECO:0000256" key="1">
    <source>
        <dbReference type="SAM" id="MobiDB-lite"/>
    </source>
</evidence>
<protein>
    <submittedName>
        <fullName evidence="2">Uncharacterized protein</fullName>
    </submittedName>
</protein>
<dbReference type="AlphaFoldDB" id="A0AB34J7Y5"/>
<reference evidence="2 3" key="1">
    <citation type="journal article" date="2024" name="Science">
        <title>Giant polyketide synthase enzymes in the biosynthesis of giant marine polyether toxins.</title>
        <authorList>
            <person name="Fallon T.R."/>
            <person name="Shende V.V."/>
            <person name="Wierzbicki I.H."/>
            <person name="Pendleton A.L."/>
            <person name="Watervoot N.F."/>
            <person name="Auber R.P."/>
            <person name="Gonzalez D.J."/>
            <person name="Wisecaver J.H."/>
            <person name="Moore B.S."/>
        </authorList>
    </citation>
    <scope>NUCLEOTIDE SEQUENCE [LARGE SCALE GENOMIC DNA]</scope>
    <source>
        <strain evidence="2 3">12B1</strain>
    </source>
</reference>